<dbReference type="AlphaFoldDB" id="A0A370QJV1"/>
<dbReference type="EMBL" id="QRAO01000001">
    <property type="protein sequence ID" value="RDK88634.1"/>
    <property type="molecule type" value="Genomic_DNA"/>
</dbReference>
<feature type="repeat" description="TPR" evidence="1">
    <location>
        <begin position="84"/>
        <end position="117"/>
    </location>
</feature>
<gene>
    <name evidence="4" type="ORF">C8D94_101509</name>
</gene>
<dbReference type="PANTHER" id="PTHR12558">
    <property type="entry name" value="CELL DIVISION CYCLE 16,23,27"/>
    <property type="match status" value="1"/>
</dbReference>
<keyword evidence="5" id="KW-1185">Reference proteome</keyword>
<evidence type="ECO:0000256" key="2">
    <source>
        <dbReference type="SAM" id="Coils"/>
    </source>
</evidence>
<evidence type="ECO:0000256" key="3">
    <source>
        <dbReference type="SAM" id="MobiDB-lite"/>
    </source>
</evidence>
<dbReference type="RefSeq" id="WP_245946172.1">
    <property type="nucleotide sequence ID" value="NZ_QRAO01000001.1"/>
</dbReference>
<name>A0A370QJV1_9FLAO</name>
<dbReference type="Proteomes" id="UP000255317">
    <property type="component" value="Unassembled WGS sequence"/>
</dbReference>
<feature type="repeat" description="TPR" evidence="1">
    <location>
        <begin position="121"/>
        <end position="154"/>
    </location>
</feature>
<sequence>MKLKDKMRNHKNIFSILVMVTLLVFSSEISAQEKEDKTLQKEQKQLLRETKQLNSEASVALAEDKFVEGEADYRKAIAINPKSETAKYNLGNAYYNKAKNDEAMSRFQQAADVATSKNDKHSAYHNLGNTYMNAKQYQDAVDAYKNALRNNPNDDETRYNLALAKDLLEKNPPKGGEGDNKDQDKNQDKNDQNEDNQDKKDEEGKDKEGSEGDEEEDKDKGDEQNDEKKGENEEDKGKPDQPNEGEQDKADKKQPQPQPGQMSPQQIKNLLEAMNNEEQKVQEKINAKKQKGAKVKSEKDW</sequence>
<dbReference type="SMART" id="SM00028">
    <property type="entry name" value="TPR"/>
    <property type="match status" value="3"/>
</dbReference>
<dbReference type="InterPro" id="IPR019734">
    <property type="entry name" value="TPR_rpt"/>
</dbReference>
<evidence type="ECO:0000313" key="5">
    <source>
        <dbReference type="Proteomes" id="UP000255317"/>
    </source>
</evidence>
<dbReference type="PROSITE" id="PS50005">
    <property type="entry name" value="TPR"/>
    <property type="match status" value="2"/>
</dbReference>
<accession>A0A370QJV1</accession>
<feature type="coiled-coil region" evidence="2">
    <location>
        <begin position="29"/>
        <end position="56"/>
    </location>
</feature>
<dbReference type="PANTHER" id="PTHR12558:SF33">
    <property type="entry name" value="BLL7664 PROTEIN"/>
    <property type="match status" value="1"/>
</dbReference>
<dbReference type="SUPFAM" id="SSF48452">
    <property type="entry name" value="TPR-like"/>
    <property type="match status" value="1"/>
</dbReference>
<protein>
    <submittedName>
        <fullName evidence="4">Tetratricopeptide repeat protein</fullName>
    </submittedName>
</protein>
<dbReference type="PROSITE" id="PS50293">
    <property type="entry name" value="TPR_REGION"/>
    <property type="match status" value="1"/>
</dbReference>
<evidence type="ECO:0000256" key="1">
    <source>
        <dbReference type="PROSITE-ProRule" id="PRU00339"/>
    </source>
</evidence>
<evidence type="ECO:0000313" key="4">
    <source>
        <dbReference type="EMBL" id="RDK88634.1"/>
    </source>
</evidence>
<reference evidence="4 5" key="1">
    <citation type="submission" date="2018-07" db="EMBL/GenBank/DDBJ databases">
        <title>Genomic Encyclopedia of Type Strains, Phase IV (KMG-IV): sequencing the most valuable type-strain genomes for metagenomic binning, comparative biology and taxonomic classification.</title>
        <authorList>
            <person name="Goeker M."/>
        </authorList>
    </citation>
    <scope>NUCLEOTIDE SEQUENCE [LARGE SCALE GENOMIC DNA]</scope>
    <source>
        <strain evidence="4 5">DSM 101478</strain>
    </source>
</reference>
<feature type="compositionally biased region" description="Basic and acidic residues" evidence="3">
    <location>
        <begin position="277"/>
        <end position="286"/>
    </location>
</feature>
<proteinExistence type="predicted"/>
<feature type="compositionally biased region" description="Basic and acidic residues" evidence="3">
    <location>
        <begin position="218"/>
        <end position="254"/>
    </location>
</feature>
<comment type="caution">
    <text evidence="4">The sequence shown here is derived from an EMBL/GenBank/DDBJ whole genome shotgun (WGS) entry which is preliminary data.</text>
</comment>
<organism evidence="4 5">
    <name type="scientific">Marinirhabdus gelatinilytica</name>
    <dbReference type="NCBI Taxonomy" id="1703343"/>
    <lineage>
        <taxon>Bacteria</taxon>
        <taxon>Pseudomonadati</taxon>
        <taxon>Bacteroidota</taxon>
        <taxon>Flavobacteriia</taxon>
        <taxon>Flavobacteriales</taxon>
        <taxon>Flavobacteriaceae</taxon>
    </lineage>
</organism>
<dbReference type="Gene3D" id="1.25.40.10">
    <property type="entry name" value="Tetratricopeptide repeat domain"/>
    <property type="match status" value="2"/>
</dbReference>
<dbReference type="Pfam" id="PF00515">
    <property type="entry name" value="TPR_1"/>
    <property type="match status" value="1"/>
</dbReference>
<feature type="compositionally biased region" description="Basic and acidic residues" evidence="3">
    <location>
        <begin position="167"/>
        <end position="210"/>
    </location>
</feature>
<dbReference type="InterPro" id="IPR011990">
    <property type="entry name" value="TPR-like_helical_dom_sf"/>
</dbReference>
<keyword evidence="1" id="KW-0802">TPR repeat</keyword>
<feature type="region of interest" description="Disordered" evidence="3">
    <location>
        <begin position="167"/>
        <end position="301"/>
    </location>
</feature>
<dbReference type="Pfam" id="PF13432">
    <property type="entry name" value="TPR_16"/>
    <property type="match status" value="1"/>
</dbReference>
<keyword evidence="2" id="KW-0175">Coiled coil</keyword>